<keyword evidence="2" id="KW-0812">Transmembrane</keyword>
<feature type="region of interest" description="Disordered" evidence="1">
    <location>
        <begin position="166"/>
        <end position="192"/>
    </location>
</feature>
<evidence type="ECO:0000313" key="3">
    <source>
        <dbReference type="EMBL" id="CAJ38175.1"/>
    </source>
</evidence>
<protein>
    <submittedName>
        <fullName evidence="3">Uncharacterized protein</fullName>
    </submittedName>
</protein>
<dbReference type="KEGG" id="rci:RRC482"/>
<dbReference type="EMBL" id="AM114193">
    <property type="protein sequence ID" value="CAJ38175.1"/>
    <property type="molecule type" value="Genomic_DNA"/>
</dbReference>
<dbReference type="AlphaFoldDB" id="Q0W0B8"/>
<dbReference type="STRING" id="351160.RRC482"/>
<evidence type="ECO:0000313" key="4">
    <source>
        <dbReference type="Proteomes" id="UP000000663"/>
    </source>
</evidence>
<evidence type="ECO:0000256" key="1">
    <source>
        <dbReference type="SAM" id="MobiDB-lite"/>
    </source>
</evidence>
<feature type="transmembrane region" description="Helical" evidence="2">
    <location>
        <begin position="201"/>
        <end position="220"/>
    </location>
</feature>
<keyword evidence="2" id="KW-0472">Membrane</keyword>
<gene>
    <name evidence="3" type="ORF">RRC482</name>
</gene>
<proteinExistence type="predicted"/>
<dbReference type="eggNOG" id="arCOG11118">
    <property type="taxonomic scope" value="Archaea"/>
</dbReference>
<organism evidence="3 4">
    <name type="scientific">Methanocella arvoryzae (strain DSM 22066 / NBRC 105507 / MRE50)</name>
    <dbReference type="NCBI Taxonomy" id="351160"/>
    <lineage>
        <taxon>Archaea</taxon>
        <taxon>Methanobacteriati</taxon>
        <taxon>Methanobacteriota</taxon>
        <taxon>Stenosarchaea group</taxon>
        <taxon>Methanomicrobia</taxon>
        <taxon>Methanocellales</taxon>
        <taxon>Methanocellaceae</taxon>
        <taxon>Methanocella</taxon>
    </lineage>
</organism>
<dbReference type="Proteomes" id="UP000000663">
    <property type="component" value="Chromosome"/>
</dbReference>
<reference evidence="3 4" key="1">
    <citation type="journal article" date="2006" name="Science">
        <title>Genome of rice cluster I archaea -- the key methane producers in the rice rhizosphere.</title>
        <authorList>
            <person name="Erkel C."/>
            <person name="Kube M."/>
            <person name="Reinhardt R."/>
            <person name="Liesack W."/>
        </authorList>
    </citation>
    <scope>NUCLEOTIDE SEQUENCE [LARGE SCALE GENOMIC DNA]</scope>
    <source>
        <strain evidence="4">DSM 22066 / NBRC 105507 / MRE50</strain>
    </source>
</reference>
<keyword evidence="2" id="KW-1133">Transmembrane helix</keyword>
<name>Q0W0B8_METAR</name>
<sequence length="226" mass="25133">MVSMKLRIMIIAALMTLLFIAPAYAAEKIYYAEPARLVDDTGIEIQIKDIKVSDTPTGYSTFNYPPTQYQFYTVSYWIANPTDEQIRYQFRINFADDKGRIYTSEEYNLAGNVGPNKKLLDMMQYPPTQKEFAVYRNATGVHLRWEHIDRYLNVIVVTNITLTEESPTATAMPSPTATPAPTATPVATPVPTEAPGSQPCLSFLPMALIAGGFGAAGLIYSRSGRR</sequence>
<keyword evidence="4" id="KW-1185">Reference proteome</keyword>
<accession>Q0W0B8</accession>
<evidence type="ECO:0000256" key="2">
    <source>
        <dbReference type="SAM" id="Phobius"/>
    </source>
</evidence>